<keyword evidence="4" id="KW-1185">Reference proteome</keyword>
<keyword evidence="1" id="KW-0175">Coiled coil</keyword>
<proteinExistence type="predicted"/>
<feature type="region of interest" description="Disordered" evidence="2">
    <location>
        <begin position="361"/>
        <end position="435"/>
    </location>
</feature>
<feature type="coiled-coil region" evidence="1">
    <location>
        <begin position="276"/>
        <end position="317"/>
    </location>
</feature>
<name>A0A0C3PSQ5_PHLG1</name>
<reference evidence="3 4" key="1">
    <citation type="journal article" date="2014" name="PLoS Genet.">
        <title>Analysis of the Phlebiopsis gigantea genome, transcriptome and secretome provides insight into its pioneer colonization strategies of wood.</title>
        <authorList>
            <person name="Hori C."/>
            <person name="Ishida T."/>
            <person name="Igarashi K."/>
            <person name="Samejima M."/>
            <person name="Suzuki H."/>
            <person name="Master E."/>
            <person name="Ferreira P."/>
            <person name="Ruiz-Duenas F.J."/>
            <person name="Held B."/>
            <person name="Canessa P."/>
            <person name="Larrondo L.F."/>
            <person name="Schmoll M."/>
            <person name="Druzhinina I.S."/>
            <person name="Kubicek C.P."/>
            <person name="Gaskell J.A."/>
            <person name="Kersten P."/>
            <person name="St John F."/>
            <person name="Glasner J."/>
            <person name="Sabat G."/>
            <person name="Splinter BonDurant S."/>
            <person name="Syed K."/>
            <person name="Yadav J."/>
            <person name="Mgbeahuruike A.C."/>
            <person name="Kovalchuk A."/>
            <person name="Asiegbu F.O."/>
            <person name="Lackner G."/>
            <person name="Hoffmeister D."/>
            <person name="Rencoret J."/>
            <person name="Gutierrez A."/>
            <person name="Sun H."/>
            <person name="Lindquist E."/>
            <person name="Barry K."/>
            <person name="Riley R."/>
            <person name="Grigoriev I.V."/>
            <person name="Henrissat B."/>
            <person name="Kues U."/>
            <person name="Berka R.M."/>
            <person name="Martinez A.T."/>
            <person name="Covert S.F."/>
            <person name="Blanchette R.A."/>
            <person name="Cullen D."/>
        </authorList>
    </citation>
    <scope>NUCLEOTIDE SEQUENCE [LARGE SCALE GENOMIC DNA]</scope>
    <source>
        <strain evidence="3 4">11061_1 CR5-6</strain>
    </source>
</reference>
<dbReference type="OrthoDB" id="4088568at2759"/>
<dbReference type="STRING" id="745531.A0A0C3PSQ5"/>
<dbReference type="HOGENOM" id="CLU_008847_0_0_1"/>
<feature type="compositionally biased region" description="Polar residues" evidence="2">
    <location>
        <begin position="720"/>
        <end position="732"/>
    </location>
</feature>
<feature type="region of interest" description="Disordered" evidence="2">
    <location>
        <begin position="452"/>
        <end position="488"/>
    </location>
</feature>
<feature type="region of interest" description="Disordered" evidence="2">
    <location>
        <begin position="833"/>
        <end position="856"/>
    </location>
</feature>
<dbReference type="EMBL" id="KN840455">
    <property type="protein sequence ID" value="KIP10428.1"/>
    <property type="molecule type" value="Genomic_DNA"/>
</dbReference>
<accession>A0A0C3PSQ5</accession>
<feature type="region of interest" description="Disordered" evidence="2">
    <location>
        <begin position="871"/>
        <end position="901"/>
    </location>
</feature>
<dbReference type="Proteomes" id="UP000053257">
    <property type="component" value="Unassembled WGS sequence"/>
</dbReference>
<feature type="compositionally biased region" description="Basic and acidic residues" evidence="2">
    <location>
        <begin position="374"/>
        <end position="384"/>
    </location>
</feature>
<feature type="coiled-coil region" evidence="1">
    <location>
        <begin position="124"/>
        <end position="238"/>
    </location>
</feature>
<dbReference type="AlphaFoldDB" id="A0A0C3PSQ5"/>
<evidence type="ECO:0000256" key="2">
    <source>
        <dbReference type="SAM" id="MobiDB-lite"/>
    </source>
</evidence>
<protein>
    <submittedName>
        <fullName evidence="3">Uncharacterized protein</fullName>
    </submittedName>
</protein>
<organism evidence="3 4">
    <name type="scientific">Phlebiopsis gigantea (strain 11061_1 CR5-6)</name>
    <name type="common">White-rot fungus</name>
    <name type="synonym">Peniophora gigantea</name>
    <dbReference type="NCBI Taxonomy" id="745531"/>
    <lineage>
        <taxon>Eukaryota</taxon>
        <taxon>Fungi</taxon>
        <taxon>Dikarya</taxon>
        <taxon>Basidiomycota</taxon>
        <taxon>Agaricomycotina</taxon>
        <taxon>Agaricomycetes</taxon>
        <taxon>Polyporales</taxon>
        <taxon>Phanerochaetaceae</taxon>
        <taxon>Phlebiopsis</taxon>
    </lineage>
</organism>
<evidence type="ECO:0000256" key="1">
    <source>
        <dbReference type="SAM" id="Coils"/>
    </source>
</evidence>
<sequence length="978" mass="105841">MSTTSRPATPDSPSSLRKATATIDDLTAALSNFSRVPSPEPFHATLCCCGREECESTKAWSALKSKLENRLILSAEVGQALLERHEAYVRRHEPDNLDSSFSSLQDYAEDLVGKRPPEEVDARVANLLRENAVLEKRLSQALVNNELVDLTHQNALDELKQAKEKISQLSAQNARYVGLDSRLAAALQEKDDMHQERNSAIQAAKLAESRIASLKEKCAKLQAQASHLREDLEAQRTHRRGFSEDILTDARERIRQMQELHIVHPAIEESEVTRVLEALVADNEALKHENAELQNLLGEAREDLRTLQEEVVEHRARSTSVPRHRHHDSIGQSTFDDAATLASPFHVGTAPVSSTLQSMFMQSKAGPSVQRRPNSSERFSRRGFEPLTPDSTYRPLSPVESRLSVSRPSTRPRSRYRRFDGGDNENDEPESPIRPSAHKSLLLLTRSKAVQTDATGTPGSPYVHSPLPRFTSDQVSSHDGHSDSSTLADAHPSVIGVLIERVSALHHRLAQADALTLTTRLKRQHLHGADVSHLSRTTVNGILNESAVLRTQFRAWLEDEKVTTTCTRRDLRALFKLFKEMFTELGQLRVTLNDVILDPTVAGKVSEMAMHPSKANATAGADASSSSASSSGWIAPLSKFLGLPGGSNQEDAAARALSPPARPASRGLPRPPPRVVPKREPALSASAMTVNVEFSGSGVGHAVTSSAHEPGVRAGGALTANPSTGSASSGDASRSVMNIFAGAPRSMNTSDPWVVIPKPSRVTSTNFAGGATIGRSAMRNAANAHTKLSRVVDAVIDGPQPDGEERDVVPDNLLQRTLRPRGLSDSSIRTTFLNQEDDHPAGSPPLPQAEFERPDRQSVLQALSRKMQSFRQASSSFVTPARATADAAPPPPPDFAAASPSVTPAAAALPIRRATQPAPSASTSGSLFPTLASWAAALDSADMSEEGGEPRPPPGVYVPVPRETRDEANINRPWGRGM</sequence>
<feature type="region of interest" description="Disordered" evidence="2">
    <location>
        <begin position="645"/>
        <end position="681"/>
    </location>
</feature>
<evidence type="ECO:0000313" key="3">
    <source>
        <dbReference type="EMBL" id="KIP10428.1"/>
    </source>
</evidence>
<evidence type="ECO:0000313" key="4">
    <source>
        <dbReference type="Proteomes" id="UP000053257"/>
    </source>
</evidence>
<feature type="region of interest" description="Disordered" evidence="2">
    <location>
        <begin position="701"/>
        <end position="732"/>
    </location>
</feature>
<gene>
    <name evidence="3" type="ORF">PHLGIDRAFT_28515</name>
</gene>
<feature type="region of interest" description="Disordered" evidence="2">
    <location>
        <begin position="939"/>
        <end position="978"/>
    </location>
</feature>
<feature type="compositionally biased region" description="Low complexity" evidence="2">
    <location>
        <begin position="654"/>
        <end position="666"/>
    </location>
</feature>
<feature type="compositionally biased region" description="Low complexity" evidence="2">
    <location>
        <begin position="877"/>
        <end position="887"/>
    </location>
</feature>